<keyword evidence="13" id="KW-1185">Reference proteome</keyword>
<keyword evidence="8" id="KW-0472">Membrane</keyword>
<feature type="region of interest" description="Disordered" evidence="7">
    <location>
        <begin position="397"/>
        <end position="438"/>
    </location>
</feature>
<proteinExistence type="inferred from homology"/>
<feature type="compositionally biased region" description="Polar residues" evidence="7">
    <location>
        <begin position="154"/>
        <end position="163"/>
    </location>
</feature>
<feature type="compositionally biased region" description="Basic and acidic residues" evidence="7">
    <location>
        <begin position="1499"/>
        <end position="1515"/>
    </location>
</feature>
<feature type="domain" description="Tyrosine-protein phosphatase" evidence="10">
    <location>
        <begin position="872"/>
        <end position="1127"/>
    </location>
</feature>
<reference evidence="14" key="1">
    <citation type="submission" date="2025-08" db="UniProtKB">
        <authorList>
            <consortium name="RefSeq"/>
        </authorList>
    </citation>
    <scope>IDENTIFICATION</scope>
    <source>
        <tissue evidence="14">Tentacle</tissue>
    </source>
</reference>
<evidence type="ECO:0000259" key="10">
    <source>
        <dbReference type="PROSITE" id="PS50055"/>
    </source>
</evidence>
<dbReference type="InterPro" id="IPR036179">
    <property type="entry name" value="Ig-like_dom_sf"/>
</dbReference>
<accession>A0A6P8H512</accession>
<evidence type="ECO:0000313" key="14">
    <source>
        <dbReference type="RefSeq" id="XP_031550541.1"/>
    </source>
</evidence>
<dbReference type="Pfam" id="PF07679">
    <property type="entry name" value="I-set"/>
    <property type="match status" value="1"/>
</dbReference>
<dbReference type="InterPro" id="IPR013098">
    <property type="entry name" value="Ig_I-set"/>
</dbReference>
<feature type="compositionally biased region" description="Basic and acidic residues" evidence="7">
    <location>
        <begin position="1587"/>
        <end position="1596"/>
    </location>
</feature>
<dbReference type="EC" id="3.1.3.48" evidence="2"/>
<evidence type="ECO:0000256" key="4">
    <source>
        <dbReference type="ARBA" id="ARBA00022912"/>
    </source>
</evidence>
<evidence type="ECO:0000259" key="12">
    <source>
        <dbReference type="PROSITE" id="PS50835"/>
    </source>
</evidence>
<dbReference type="OrthoDB" id="10253954at2759"/>
<dbReference type="InterPro" id="IPR016130">
    <property type="entry name" value="Tyr_Pase_AS"/>
</dbReference>
<dbReference type="FunFam" id="2.60.40.10:FF:001223">
    <property type="entry name" value="Sidekick cell adhesion molecule 1"/>
    <property type="match status" value="1"/>
</dbReference>
<dbReference type="PROSITE" id="PS50835">
    <property type="entry name" value="IG_LIKE"/>
    <property type="match status" value="2"/>
</dbReference>
<dbReference type="Pfam" id="PF00102">
    <property type="entry name" value="Y_phosphatase"/>
    <property type="match status" value="2"/>
</dbReference>
<dbReference type="Pfam" id="PF13927">
    <property type="entry name" value="Ig_3"/>
    <property type="match status" value="1"/>
</dbReference>
<dbReference type="InParanoid" id="A0A6P8H512"/>
<feature type="chain" id="PRO_5028079947" description="protein-tyrosine-phosphatase" evidence="9">
    <location>
        <begin position="29"/>
        <end position="1630"/>
    </location>
</feature>
<dbReference type="RefSeq" id="XP_031550541.1">
    <property type="nucleotide sequence ID" value="XM_031694681.1"/>
</dbReference>
<comment type="similarity">
    <text evidence="1">Belongs to the protein-tyrosine phosphatase family. Receptor class 2A subfamily.</text>
</comment>
<organism evidence="13 14">
    <name type="scientific">Actinia tenebrosa</name>
    <name type="common">Australian red waratah sea anemone</name>
    <dbReference type="NCBI Taxonomy" id="6105"/>
    <lineage>
        <taxon>Eukaryota</taxon>
        <taxon>Metazoa</taxon>
        <taxon>Cnidaria</taxon>
        <taxon>Anthozoa</taxon>
        <taxon>Hexacorallia</taxon>
        <taxon>Actiniaria</taxon>
        <taxon>Actiniidae</taxon>
        <taxon>Actinia</taxon>
    </lineage>
</organism>
<evidence type="ECO:0000256" key="1">
    <source>
        <dbReference type="ARBA" id="ARBA00010504"/>
    </source>
</evidence>
<dbReference type="PROSITE" id="PS00383">
    <property type="entry name" value="TYR_PHOSPHATASE_1"/>
    <property type="match status" value="2"/>
</dbReference>
<dbReference type="SMART" id="SM00408">
    <property type="entry name" value="IGc2"/>
    <property type="match status" value="2"/>
</dbReference>
<keyword evidence="5" id="KW-0675">Receptor</keyword>
<dbReference type="PROSITE" id="PS50056">
    <property type="entry name" value="TYR_PHOSPHATASE_2"/>
    <property type="match status" value="2"/>
</dbReference>
<gene>
    <name evidence="14" type="primary">LOC116287967</name>
</gene>
<dbReference type="InterPro" id="IPR000387">
    <property type="entry name" value="Tyr_Pase_dom"/>
</dbReference>
<protein>
    <recommendedName>
        <fullName evidence="2">protein-tyrosine-phosphatase</fullName>
        <ecNumber evidence="2">3.1.3.48</ecNumber>
    </recommendedName>
</protein>
<dbReference type="Gene3D" id="2.60.40.10">
    <property type="entry name" value="Immunoglobulins"/>
    <property type="match status" value="2"/>
</dbReference>
<dbReference type="GeneID" id="116287967"/>
<keyword evidence="8" id="KW-1133">Transmembrane helix</keyword>
<feature type="domain" description="Ig-like" evidence="12">
    <location>
        <begin position="426"/>
        <end position="516"/>
    </location>
</feature>
<dbReference type="CDD" id="cd00096">
    <property type="entry name" value="Ig"/>
    <property type="match status" value="1"/>
</dbReference>
<dbReference type="PANTHER" id="PTHR19134">
    <property type="entry name" value="RECEPTOR-TYPE TYROSINE-PROTEIN PHOSPHATASE"/>
    <property type="match status" value="1"/>
</dbReference>
<dbReference type="FunFam" id="3.90.190.10:FF:000088">
    <property type="entry name" value="Receptor protein-tyrosine phosphatase LAR"/>
    <property type="match status" value="1"/>
</dbReference>
<dbReference type="InterPro" id="IPR013783">
    <property type="entry name" value="Ig-like_fold"/>
</dbReference>
<evidence type="ECO:0000256" key="3">
    <source>
        <dbReference type="ARBA" id="ARBA00022801"/>
    </source>
</evidence>
<feature type="transmembrane region" description="Helical" evidence="8">
    <location>
        <begin position="785"/>
        <end position="808"/>
    </location>
</feature>
<evidence type="ECO:0000256" key="6">
    <source>
        <dbReference type="ARBA" id="ARBA00051722"/>
    </source>
</evidence>
<feature type="region of interest" description="Disordered" evidence="7">
    <location>
        <begin position="154"/>
        <end position="188"/>
    </location>
</feature>
<name>A0A6P8H512_ACTTE</name>
<dbReference type="FunFam" id="3.90.190.10:FF:000102">
    <property type="entry name" value="Receptor-type tyrosine-protein phosphatase"/>
    <property type="match status" value="1"/>
</dbReference>
<dbReference type="InterPro" id="IPR029021">
    <property type="entry name" value="Prot-tyrosine_phosphatase-like"/>
</dbReference>
<feature type="compositionally biased region" description="Low complexity" evidence="7">
    <location>
        <begin position="397"/>
        <end position="423"/>
    </location>
</feature>
<dbReference type="InterPro" id="IPR000242">
    <property type="entry name" value="PTP_cat"/>
</dbReference>
<feature type="compositionally biased region" description="Polar residues" evidence="7">
    <location>
        <begin position="1620"/>
        <end position="1630"/>
    </location>
</feature>
<feature type="domain" description="Ig-like" evidence="12">
    <location>
        <begin position="521"/>
        <end position="618"/>
    </location>
</feature>
<feature type="region of interest" description="Disordered" evidence="7">
    <location>
        <begin position="1430"/>
        <end position="1515"/>
    </location>
</feature>
<evidence type="ECO:0000256" key="2">
    <source>
        <dbReference type="ARBA" id="ARBA00013064"/>
    </source>
</evidence>
<dbReference type="Proteomes" id="UP000515163">
    <property type="component" value="Unplaced"/>
</dbReference>
<dbReference type="InterPro" id="IPR050348">
    <property type="entry name" value="Protein-Tyr_Phosphatase"/>
</dbReference>
<feature type="compositionally biased region" description="Polar residues" evidence="7">
    <location>
        <begin position="1431"/>
        <end position="1442"/>
    </location>
</feature>
<feature type="domain" description="Tyrosine specific protein phosphatases" evidence="11">
    <location>
        <begin position="1333"/>
        <end position="1408"/>
    </location>
</feature>
<evidence type="ECO:0000256" key="9">
    <source>
        <dbReference type="SAM" id="SignalP"/>
    </source>
</evidence>
<dbReference type="KEGG" id="aten:116287967"/>
<dbReference type="InterPro" id="IPR003595">
    <property type="entry name" value="Tyr_Pase_cat"/>
</dbReference>
<dbReference type="InterPro" id="IPR003598">
    <property type="entry name" value="Ig_sub2"/>
</dbReference>
<evidence type="ECO:0000313" key="13">
    <source>
        <dbReference type="Proteomes" id="UP000515163"/>
    </source>
</evidence>
<dbReference type="CDD" id="cd00047">
    <property type="entry name" value="PTPc"/>
    <property type="match status" value="1"/>
</dbReference>
<sequence length="1630" mass="180651">MKTIAVLLKMKEITVCLLLILSIVVSQSSNSNVSNTINAQFTSSVIGQVGVTTTAAAAEDKRKSISSSVEYSTSTMTVTSSSPMDLVSTSSSLSDFSVKTSTSTPGLDTTVLRMTSTADPSAPTTLTQAMTSAAANKTITSAMSSVEATKATQVVTSSSVNESNKTDKSTTTPLSVTSESESVTPVMSRTATKTTQYVTSTPESKRVTPVVSYTATKTTHYVTSTPESKRVTPVVSPTATKTTHYVTSTPESKRVTPVMSHIVTSATKSTAQSETFVPASESVTVVVSNETSKTTESVTSKAITFSVASSFISTFVTTFQRATEIPSRFTVSINANVTDVPSVTVTTSTTAIPVTSTLAPNKSVTTSYSVSEAISRPSVTKTTDITSSVAIVTSVTHSSTVATSTQPPTTIPSTTTKPTTKPQVAPEFKTPPPNNKTVKEGETLVLTCTATGTPTPVITWKKEKIKLQNTSSIVISWDKSKIKILRTTREDEGTYQCNASNGVGRGVEAGTKVKISYFSGLQVKITEPDAHQSIREGVDVILTCSVDAYPRPFFTWKKDDKEDGVELGSRQDSNGSRRFSDLYLPNISRKNGGNYTCLAYTGTDLLGNANKMLNVELSLVPTYPPSNAMKTTDHTITIHIHKIEYLGNGKRVSYIQVIVKQLKNQTLPTRQPSHLEPSELGPYSKNRTELYIAAVILLKDIGRGPTRLVLGDESMSYTPTKARSRRNPREEHEQYYNAPLLPETYYTAFQRMMSKDKYHESLGWITATKTTTQSQVVDDSDLSTILWIVCVSLIVLIILIVVMSVYIINKKKTHEIDIDDGNSGKNAFGKMARSLSIHMARLHEHYHPSGPIPVENFAHHVARMHKSGDMHFSTEYERIPEYDSIPATHSIDPANQWKNRYSNIVAYDYNRVKLIPYDDEPASDYINASYITGYNNENTYIAAQGPLDETCGDFWRMIWEQNTRVIVMLTNVRERGRLKCSQYWPTSGKSRYEVIYVSLEDVVELTSYTIRVFRVAMTGQKETRMIKQFHFTGWPDHGVPKSATFLLAFVRQTAKMNPPDAGPMVVHCSAGVGRTGTFIVIDTMLQQIAQEKTVDILNCVTQLRKQRNLMVQTEQQYIFIHDALLDVIISGDTEIHASNLRKHVQEMIEPFKETGETKMALEFQRLSRGVRPHYTITAATTPANKSKNRYANTLPYDDTRVPLVVQTAVNGSDYVNANYIDAYMKKRAFIATQAPLPETFDDFWRMIWEQKCYTIVVLAQEMENDKLKMNRYWPTTHPITFGVLQVAMLEEEKKEYLETRVFNITNTMDNSCQIVHQFHYTAWTSEDLTDSGINILSMIEQIQQWQNASGNHVITVHCSAGVGRTGVFCAVSSLIERLKAEAVVDVFQTVKQLREQRPAMVQTKSQYEFCYRILLEYLDTHTSLEELDSSPALSQSYNTGNPPESEKTQNEISEQSSLESAKSNGKSNLVDSGIASDSLSEVKQKNSPNHIVPSTDTSENFKQRDVTPEDKAQVNVTPKKEGLENVCLEVTLENGVSQQNATRENITQKDISTENNRQKSVTLEDDVTLENTAHEGVTEHEFIQDITPETHQKADDEPLANSQAVLRRADSEESDPYVSPLSSSLNLNGY</sequence>
<dbReference type="InterPro" id="IPR003599">
    <property type="entry name" value="Ig_sub"/>
</dbReference>
<dbReference type="SMART" id="SM00409">
    <property type="entry name" value="IG"/>
    <property type="match status" value="2"/>
</dbReference>
<evidence type="ECO:0000259" key="11">
    <source>
        <dbReference type="PROSITE" id="PS50056"/>
    </source>
</evidence>
<feature type="domain" description="Tyrosine-protein phosphatase" evidence="10">
    <location>
        <begin position="1159"/>
        <end position="1417"/>
    </location>
</feature>
<dbReference type="PRINTS" id="PR00700">
    <property type="entry name" value="PRTYPHPHTASE"/>
</dbReference>
<dbReference type="SMART" id="SM00404">
    <property type="entry name" value="PTPc_motif"/>
    <property type="match status" value="2"/>
</dbReference>
<feature type="compositionally biased region" description="Polar residues" evidence="7">
    <location>
        <begin position="1450"/>
        <end position="1498"/>
    </location>
</feature>
<evidence type="ECO:0000256" key="8">
    <source>
        <dbReference type="SAM" id="Phobius"/>
    </source>
</evidence>
<evidence type="ECO:0000256" key="7">
    <source>
        <dbReference type="SAM" id="MobiDB-lite"/>
    </source>
</evidence>
<feature type="compositionally biased region" description="Low complexity" evidence="7">
    <location>
        <begin position="169"/>
        <end position="186"/>
    </location>
</feature>
<dbReference type="Gene3D" id="3.90.190.10">
    <property type="entry name" value="Protein tyrosine phosphatase superfamily"/>
    <property type="match status" value="2"/>
</dbReference>
<dbReference type="SUPFAM" id="SSF48726">
    <property type="entry name" value="Immunoglobulin"/>
    <property type="match status" value="2"/>
</dbReference>
<dbReference type="GO" id="GO:0004725">
    <property type="term" value="F:protein tyrosine phosphatase activity"/>
    <property type="evidence" value="ECO:0007669"/>
    <property type="project" value="UniProtKB-EC"/>
</dbReference>
<evidence type="ECO:0000256" key="5">
    <source>
        <dbReference type="ARBA" id="ARBA00023170"/>
    </source>
</evidence>
<feature type="signal peptide" evidence="9">
    <location>
        <begin position="1"/>
        <end position="28"/>
    </location>
</feature>
<dbReference type="SMART" id="SM00194">
    <property type="entry name" value="PTPc"/>
    <property type="match status" value="2"/>
</dbReference>
<dbReference type="PANTHER" id="PTHR19134:SF553">
    <property type="entry name" value="TYROSINE-PROTEIN PHOSPHATASE 10D-RELATED"/>
    <property type="match status" value="1"/>
</dbReference>
<dbReference type="PROSITE" id="PS50055">
    <property type="entry name" value="TYR_PHOSPHATASE_PTP"/>
    <property type="match status" value="2"/>
</dbReference>
<comment type="catalytic activity">
    <reaction evidence="6">
        <text>O-phospho-L-tyrosyl-[protein] + H2O = L-tyrosyl-[protein] + phosphate</text>
        <dbReference type="Rhea" id="RHEA:10684"/>
        <dbReference type="Rhea" id="RHEA-COMP:10136"/>
        <dbReference type="Rhea" id="RHEA-COMP:20101"/>
        <dbReference type="ChEBI" id="CHEBI:15377"/>
        <dbReference type="ChEBI" id="CHEBI:43474"/>
        <dbReference type="ChEBI" id="CHEBI:46858"/>
        <dbReference type="ChEBI" id="CHEBI:61978"/>
        <dbReference type="EC" id="3.1.3.48"/>
    </reaction>
</comment>
<feature type="region of interest" description="Disordered" evidence="7">
    <location>
        <begin position="1587"/>
        <end position="1630"/>
    </location>
</feature>
<keyword evidence="9" id="KW-0732">Signal</keyword>
<feature type="domain" description="Tyrosine specific protein phosphatases" evidence="11">
    <location>
        <begin position="1044"/>
        <end position="1118"/>
    </location>
</feature>
<keyword evidence="8" id="KW-0812">Transmembrane</keyword>
<keyword evidence="4" id="KW-0904">Protein phosphatase</keyword>
<dbReference type="SUPFAM" id="SSF52799">
    <property type="entry name" value="(Phosphotyrosine protein) phosphatases II"/>
    <property type="match status" value="2"/>
</dbReference>
<keyword evidence="3" id="KW-0378">Hydrolase</keyword>
<dbReference type="InterPro" id="IPR007110">
    <property type="entry name" value="Ig-like_dom"/>
</dbReference>